<dbReference type="InterPro" id="IPR000073">
    <property type="entry name" value="AB_hydrolase_1"/>
</dbReference>
<dbReference type="Gene3D" id="3.40.50.1820">
    <property type="entry name" value="alpha/beta hydrolase"/>
    <property type="match status" value="1"/>
</dbReference>
<evidence type="ECO:0000313" key="2">
    <source>
        <dbReference type="EMBL" id="HAE47472.1"/>
    </source>
</evidence>
<protein>
    <submittedName>
        <fullName evidence="2">Alpha/beta hydrolase</fullName>
    </submittedName>
</protein>
<dbReference type="EMBL" id="DMAI01000132">
    <property type="protein sequence ID" value="HAE47472.1"/>
    <property type="molecule type" value="Genomic_DNA"/>
</dbReference>
<reference evidence="2 3" key="1">
    <citation type="journal article" date="2018" name="Nat. Biotechnol.">
        <title>A standardized bacterial taxonomy based on genome phylogeny substantially revises the tree of life.</title>
        <authorList>
            <person name="Parks D.H."/>
            <person name="Chuvochina M."/>
            <person name="Waite D.W."/>
            <person name="Rinke C."/>
            <person name="Skarshewski A."/>
            <person name="Chaumeil P.A."/>
            <person name="Hugenholtz P."/>
        </authorList>
    </citation>
    <scope>NUCLEOTIDE SEQUENCE [LARGE SCALE GENOMIC DNA]</scope>
    <source>
        <strain evidence="2">UBA8739</strain>
    </source>
</reference>
<feature type="domain" description="AB hydrolase-1" evidence="1">
    <location>
        <begin position="60"/>
        <end position="283"/>
    </location>
</feature>
<dbReference type="Proteomes" id="UP000257706">
    <property type="component" value="Unassembled WGS sequence"/>
</dbReference>
<dbReference type="PANTHER" id="PTHR43798">
    <property type="entry name" value="MONOACYLGLYCEROL LIPASE"/>
    <property type="match status" value="1"/>
</dbReference>
<accession>A0A3B9IHY1</accession>
<name>A0A3B9IHY1_9PROT</name>
<dbReference type="SUPFAM" id="SSF53474">
    <property type="entry name" value="alpha/beta-Hydrolases"/>
    <property type="match status" value="1"/>
</dbReference>
<dbReference type="InterPro" id="IPR029058">
    <property type="entry name" value="AB_hydrolase_fold"/>
</dbReference>
<sequence length="297" mass="31038">MVPGPPADPVFIITNKNQPRKRPPMTETPSATDPRVYMVHGQPATARVKGDPAAGDAPVLVLLHGAGLDRRFWRPVFDDAAITTPVIAFDLPGRQGSEGTAFTRISDSAAWIAAALKAAGVRRAVLVGHSMGTLIAMETALLLRGDDAVTVDRLVLLAPADVMAVNDALLQQTLNDPAAAQAMMDKWSYGIPDGPHCAEARANAADAPAGVLHADLTACNAFGSALDLAAAISVPVDVVVGEADRMTRAKQGRALAAAFRHAEVTALDGVGHMMLHEKPEPVLAMLRRAVGVISPVV</sequence>
<organism evidence="2 3">
    <name type="scientific">Tistrella mobilis</name>
    <dbReference type="NCBI Taxonomy" id="171437"/>
    <lineage>
        <taxon>Bacteria</taxon>
        <taxon>Pseudomonadati</taxon>
        <taxon>Pseudomonadota</taxon>
        <taxon>Alphaproteobacteria</taxon>
        <taxon>Geminicoccales</taxon>
        <taxon>Geminicoccaceae</taxon>
        <taxon>Tistrella</taxon>
    </lineage>
</organism>
<evidence type="ECO:0000313" key="3">
    <source>
        <dbReference type="Proteomes" id="UP000257706"/>
    </source>
</evidence>
<evidence type="ECO:0000259" key="1">
    <source>
        <dbReference type="Pfam" id="PF12697"/>
    </source>
</evidence>
<proteinExistence type="predicted"/>
<dbReference type="Pfam" id="PF12697">
    <property type="entry name" value="Abhydrolase_6"/>
    <property type="match status" value="1"/>
</dbReference>
<dbReference type="InterPro" id="IPR050266">
    <property type="entry name" value="AB_hydrolase_sf"/>
</dbReference>
<comment type="caution">
    <text evidence="2">The sequence shown here is derived from an EMBL/GenBank/DDBJ whole genome shotgun (WGS) entry which is preliminary data.</text>
</comment>
<dbReference type="PANTHER" id="PTHR43798:SF33">
    <property type="entry name" value="HYDROLASE, PUTATIVE (AFU_ORTHOLOGUE AFUA_2G14860)-RELATED"/>
    <property type="match status" value="1"/>
</dbReference>
<dbReference type="AlphaFoldDB" id="A0A3B9IHY1"/>
<gene>
    <name evidence="2" type="ORF">DCK97_08635</name>
</gene>
<dbReference type="GO" id="GO:0016020">
    <property type="term" value="C:membrane"/>
    <property type="evidence" value="ECO:0007669"/>
    <property type="project" value="TreeGrafter"/>
</dbReference>
<dbReference type="GO" id="GO:0016787">
    <property type="term" value="F:hydrolase activity"/>
    <property type="evidence" value="ECO:0007669"/>
    <property type="project" value="UniProtKB-KW"/>
</dbReference>
<keyword evidence="2" id="KW-0378">Hydrolase</keyword>